<evidence type="ECO:0000313" key="4">
    <source>
        <dbReference type="EMBL" id="QPJ65640.1"/>
    </source>
</evidence>
<protein>
    <submittedName>
        <fullName evidence="4">Tetratricopeptide repeat protein</fullName>
    </submittedName>
</protein>
<dbReference type="Pfam" id="PF00515">
    <property type="entry name" value="TPR_1"/>
    <property type="match status" value="1"/>
</dbReference>
<dbReference type="InterPro" id="IPR019734">
    <property type="entry name" value="TPR_rpt"/>
</dbReference>
<dbReference type="PROSITE" id="PS50005">
    <property type="entry name" value="TPR"/>
    <property type="match status" value="2"/>
</dbReference>
<gene>
    <name evidence="4" type="ORF">G3M78_09635</name>
</gene>
<dbReference type="SUPFAM" id="SSF48452">
    <property type="entry name" value="TPR-like"/>
    <property type="match status" value="1"/>
</dbReference>
<proteinExistence type="predicted"/>
<evidence type="ECO:0000256" key="1">
    <source>
        <dbReference type="PROSITE-ProRule" id="PRU00339"/>
    </source>
</evidence>
<evidence type="ECO:0000313" key="5">
    <source>
        <dbReference type="Proteomes" id="UP000594464"/>
    </source>
</evidence>
<dbReference type="KEGG" id="nva:G3M78_09635"/>
<feature type="repeat" description="TPR" evidence="1">
    <location>
        <begin position="21"/>
        <end position="54"/>
    </location>
</feature>
<feature type="compositionally biased region" description="Low complexity" evidence="2">
    <location>
        <begin position="168"/>
        <end position="183"/>
    </location>
</feature>
<dbReference type="AlphaFoldDB" id="A0A7T0G3Q7"/>
<sequence length="250" mass="28302">MILSRYIHLLLTLHLLTLGASPAFANEAESLYQQGDYESASQHFETETRENPEDLAIQYNLGNSRYKSGKFDQALESYQQSGVAPENPELQQFAVYNSGNALFKMGKLKEAESAFKKSLELNPKDMDAKFNLEFVRKQLEEQKKKRQQDDPKQQNQNKKPKEDKDADPSQSSQQQGPDSGNQQKNPPPSNSGGQTQTAKNQPPRPGEGRSRLSKEEADRRLNAISENRKELIQKQIAKNQASKNPPKVDW</sequence>
<dbReference type="Pfam" id="PF13432">
    <property type="entry name" value="TPR_16"/>
    <property type="match status" value="1"/>
</dbReference>
<reference evidence="5" key="1">
    <citation type="submission" date="2020-02" db="EMBL/GenBank/DDBJ databases">
        <title>Genomic and physiological characterization of two novel Nitrospinaceae genera.</title>
        <authorList>
            <person name="Mueller A.J."/>
            <person name="Jung M.-Y."/>
            <person name="Strachan C.R."/>
            <person name="Herbold C.W."/>
            <person name="Kirkegaard R.H."/>
            <person name="Daims H."/>
        </authorList>
    </citation>
    <scope>NUCLEOTIDE SEQUENCE [LARGE SCALE GENOMIC DNA]</scope>
</reference>
<dbReference type="InterPro" id="IPR011990">
    <property type="entry name" value="TPR-like_helical_dom_sf"/>
</dbReference>
<feature type="repeat" description="TPR" evidence="1">
    <location>
        <begin position="92"/>
        <end position="125"/>
    </location>
</feature>
<dbReference type="Proteomes" id="UP000594464">
    <property type="component" value="Chromosome"/>
</dbReference>
<accession>A0A7T0G3Q7</accession>
<feature type="chain" id="PRO_5033032156" evidence="3">
    <location>
        <begin position="26"/>
        <end position="250"/>
    </location>
</feature>
<evidence type="ECO:0000256" key="2">
    <source>
        <dbReference type="SAM" id="MobiDB-lite"/>
    </source>
</evidence>
<keyword evidence="3" id="KW-0732">Signal</keyword>
<organism evidence="4 5">
    <name type="scientific">Candidatus Nitrohelix vancouverensis</name>
    <dbReference type="NCBI Taxonomy" id="2705534"/>
    <lineage>
        <taxon>Bacteria</taxon>
        <taxon>Pseudomonadati</taxon>
        <taxon>Nitrospinota/Tectimicrobiota group</taxon>
        <taxon>Nitrospinota</taxon>
        <taxon>Nitrospinia</taxon>
        <taxon>Nitrospinales</taxon>
        <taxon>Nitrospinaceae</taxon>
        <taxon>Candidatus Nitrohelix</taxon>
    </lineage>
</organism>
<feature type="signal peptide" evidence="3">
    <location>
        <begin position="1"/>
        <end position="25"/>
    </location>
</feature>
<dbReference type="EMBL" id="CP048620">
    <property type="protein sequence ID" value="QPJ65640.1"/>
    <property type="molecule type" value="Genomic_DNA"/>
</dbReference>
<dbReference type="PANTHER" id="PTHR47059:SF1">
    <property type="entry name" value="TETRATRICOPEPTIDE REPEAT PROTEIN 32"/>
    <property type="match status" value="1"/>
</dbReference>
<name>A0A7T0G3Q7_9BACT</name>
<dbReference type="PROSITE" id="PS50293">
    <property type="entry name" value="TPR_REGION"/>
    <property type="match status" value="1"/>
</dbReference>
<feature type="compositionally biased region" description="Polar residues" evidence="2">
    <location>
        <begin position="190"/>
        <end position="200"/>
    </location>
</feature>
<dbReference type="PANTHER" id="PTHR47059">
    <property type="entry name" value="TETRATRICOPEPTIDE REPEAT PROTEIN 32"/>
    <property type="match status" value="1"/>
</dbReference>
<keyword evidence="1" id="KW-0802">TPR repeat</keyword>
<feature type="region of interest" description="Disordered" evidence="2">
    <location>
        <begin position="141"/>
        <end position="230"/>
    </location>
</feature>
<feature type="compositionally biased region" description="Basic and acidic residues" evidence="2">
    <location>
        <begin position="141"/>
        <end position="152"/>
    </location>
</feature>
<feature type="compositionally biased region" description="Basic and acidic residues" evidence="2">
    <location>
        <begin position="206"/>
        <end position="230"/>
    </location>
</feature>
<dbReference type="Gene3D" id="1.25.40.10">
    <property type="entry name" value="Tetratricopeptide repeat domain"/>
    <property type="match status" value="1"/>
</dbReference>
<dbReference type="SMART" id="SM00028">
    <property type="entry name" value="TPR"/>
    <property type="match status" value="3"/>
</dbReference>
<evidence type="ECO:0000256" key="3">
    <source>
        <dbReference type="SAM" id="SignalP"/>
    </source>
</evidence>